<keyword evidence="3 9" id="KW-1003">Cell membrane</keyword>
<evidence type="ECO:0000256" key="10">
    <source>
        <dbReference type="SAM" id="MobiDB-lite"/>
    </source>
</evidence>
<evidence type="ECO:0000256" key="1">
    <source>
        <dbReference type="ARBA" id="ARBA00004370"/>
    </source>
</evidence>
<dbReference type="Pfam" id="PF00584">
    <property type="entry name" value="SecE"/>
    <property type="match status" value="1"/>
</dbReference>
<dbReference type="RefSeq" id="WP_098455141.1">
    <property type="nucleotide sequence ID" value="NZ_PDJG01000001.1"/>
</dbReference>
<organism evidence="11 12">
    <name type="scientific">Sanguibacter antarcticus</name>
    <dbReference type="NCBI Taxonomy" id="372484"/>
    <lineage>
        <taxon>Bacteria</taxon>
        <taxon>Bacillati</taxon>
        <taxon>Actinomycetota</taxon>
        <taxon>Actinomycetes</taxon>
        <taxon>Micrococcales</taxon>
        <taxon>Sanguibacteraceae</taxon>
        <taxon>Sanguibacter</taxon>
    </lineage>
</organism>
<comment type="subunit">
    <text evidence="9">Component of the Sec protein translocase complex. Heterotrimer consisting of SecY, SecE and SecG subunits. The heterotrimers can form oligomers, although 1 heterotrimer is thought to be able to translocate proteins. Interacts with the ribosome. Interacts with SecDF, and other proteins may be involved. Interacts with SecA.</text>
</comment>
<dbReference type="GO" id="GO:0009306">
    <property type="term" value="P:protein secretion"/>
    <property type="evidence" value="ECO:0007669"/>
    <property type="project" value="UniProtKB-UniRule"/>
</dbReference>
<keyword evidence="2 9" id="KW-0813">Transport</keyword>
<dbReference type="Proteomes" id="UP000225548">
    <property type="component" value="Unassembled WGS sequence"/>
</dbReference>
<proteinExistence type="inferred from homology"/>
<evidence type="ECO:0000256" key="9">
    <source>
        <dbReference type="HAMAP-Rule" id="MF_00422"/>
    </source>
</evidence>
<comment type="subcellular location">
    <subcellularLocation>
        <location evidence="9">Cell membrane</location>
        <topology evidence="9">Single-pass membrane protein</topology>
    </subcellularLocation>
    <subcellularLocation>
        <location evidence="1">Membrane</location>
    </subcellularLocation>
</comment>
<accession>A0A2A9E729</accession>
<dbReference type="PANTHER" id="PTHR33910:SF1">
    <property type="entry name" value="PROTEIN TRANSLOCASE SUBUNIT SECE"/>
    <property type="match status" value="1"/>
</dbReference>
<dbReference type="InterPro" id="IPR001901">
    <property type="entry name" value="Translocase_SecE/Sec61-g"/>
</dbReference>
<evidence type="ECO:0000256" key="6">
    <source>
        <dbReference type="ARBA" id="ARBA00022989"/>
    </source>
</evidence>
<dbReference type="AlphaFoldDB" id="A0A2A9E729"/>
<evidence type="ECO:0000256" key="4">
    <source>
        <dbReference type="ARBA" id="ARBA00022692"/>
    </source>
</evidence>
<dbReference type="HAMAP" id="MF_00422">
    <property type="entry name" value="SecE"/>
    <property type="match status" value="1"/>
</dbReference>
<dbReference type="GO" id="GO:0043952">
    <property type="term" value="P:protein transport by the Sec complex"/>
    <property type="evidence" value="ECO:0007669"/>
    <property type="project" value="UniProtKB-UniRule"/>
</dbReference>
<dbReference type="OrthoDB" id="9805743at2"/>
<reference evidence="11 12" key="1">
    <citation type="submission" date="2017-10" db="EMBL/GenBank/DDBJ databases">
        <title>Sequencing the genomes of 1000 actinobacteria strains.</title>
        <authorList>
            <person name="Klenk H.-P."/>
        </authorList>
    </citation>
    <scope>NUCLEOTIDE SEQUENCE [LARGE SCALE GENOMIC DNA]</scope>
    <source>
        <strain evidence="11 12">DSM 18966</strain>
    </source>
</reference>
<evidence type="ECO:0000313" key="11">
    <source>
        <dbReference type="EMBL" id="PFG34042.1"/>
    </source>
</evidence>
<dbReference type="PANTHER" id="PTHR33910">
    <property type="entry name" value="PROTEIN TRANSLOCASE SUBUNIT SECE"/>
    <property type="match status" value="1"/>
</dbReference>
<evidence type="ECO:0000256" key="3">
    <source>
        <dbReference type="ARBA" id="ARBA00022475"/>
    </source>
</evidence>
<keyword evidence="4 9" id="KW-0812">Transmembrane</keyword>
<feature type="compositionally biased region" description="Low complexity" evidence="10">
    <location>
        <begin position="1"/>
        <end position="19"/>
    </location>
</feature>
<evidence type="ECO:0000256" key="2">
    <source>
        <dbReference type="ARBA" id="ARBA00022448"/>
    </source>
</evidence>
<dbReference type="GO" id="GO:0005886">
    <property type="term" value="C:plasma membrane"/>
    <property type="evidence" value="ECO:0007669"/>
    <property type="project" value="UniProtKB-SubCell"/>
</dbReference>
<evidence type="ECO:0000256" key="5">
    <source>
        <dbReference type="ARBA" id="ARBA00022927"/>
    </source>
</evidence>
<keyword evidence="12" id="KW-1185">Reference proteome</keyword>
<gene>
    <name evidence="9" type="primary">secE</name>
    <name evidence="11" type="ORF">ATL42_1941</name>
</gene>
<keyword evidence="7 9" id="KW-0811">Translocation</keyword>
<dbReference type="EMBL" id="PDJG01000001">
    <property type="protein sequence ID" value="PFG34042.1"/>
    <property type="molecule type" value="Genomic_DNA"/>
</dbReference>
<dbReference type="GO" id="GO:0065002">
    <property type="term" value="P:intracellular protein transmembrane transport"/>
    <property type="evidence" value="ECO:0007669"/>
    <property type="project" value="UniProtKB-UniRule"/>
</dbReference>
<evidence type="ECO:0000313" key="12">
    <source>
        <dbReference type="Proteomes" id="UP000225548"/>
    </source>
</evidence>
<dbReference type="InterPro" id="IPR005807">
    <property type="entry name" value="SecE_bac"/>
</dbReference>
<feature type="transmembrane region" description="Helical" evidence="9">
    <location>
        <begin position="59"/>
        <end position="84"/>
    </location>
</feature>
<dbReference type="NCBIfam" id="TIGR00964">
    <property type="entry name" value="secE_bact"/>
    <property type="match status" value="1"/>
</dbReference>
<comment type="caution">
    <text evidence="11">The sequence shown here is derived from an EMBL/GenBank/DDBJ whole genome shotgun (WGS) entry which is preliminary data.</text>
</comment>
<feature type="region of interest" description="Disordered" evidence="10">
    <location>
        <begin position="1"/>
        <end position="25"/>
    </location>
</feature>
<protein>
    <recommendedName>
        <fullName evidence="9">Protein translocase subunit SecE</fullName>
    </recommendedName>
</protein>
<keyword evidence="6 9" id="KW-1133">Transmembrane helix</keyword>
<keyword evidence="8 9" id="KW-0472">Membrane</keyword>
<comment type="similarity">
    <text evidence="9">Belongs to the SecE/SEC61-gamma family.</text>
</comment>
<sequence length="93" mass="9961">MSDSASGAASAEGLGVSGAKKGDKHPAAKKANFFSRIALFVRQVVAELKKVVAPTRPEFLNYTLVVIVFVLVAMAFVLILDFFINKGVSWVFG</sequence>
<evidence type="ECO:0000256" key="8">
    <source>
        <dbReference type="ARBA" id="ARBA00023136"/>
    </source>
</evidence>
<dbReference type="InterPro" id="IPR038379">
    <property type="entry name" value="SecE_sf"/>
</dbReference>
<dbReference type="Gene3D" id="1.20.5.1030">
    <property type="entry name" value="Preprotein translocase secy subunit"/>
    <property type="match status" value="1"/>
</dbReference>
<dbReference type="GO" id="GO:0006605">
    <property type="term" value="P:protein targeting"/>
    <property type="evidence" value="ECO:0007669"/>
    <property type="project" value="UniProtKB-UniRule"/>
</dbReference>
<comment type="function">
    <text evidence="9">Essential subunit of the Sec protein translocation channel SecYEG. Clamps together the 2 halves of SecY. May contact the channel plug during translocation.</text>
</comment>
<dbReference type="GO" id="GO:0008320">
    <property type="term" value="F:protein transmembrane transporter activity"/>
    <property type="evidence" value="ECO:0007669"/>
    <property type="project" value="UniProtKB-UniRule"/>
</dbReference>
<name>A0A2A9E729_9MICO</name>
<evidence type="ECO:0000256" key="7">
    <source>
        <dbReference type="ARBA" id="ARBA00023010"/>
    </source>
</evidence>
<keyword evidence="5 9" id="KW-0653">Protein transport</keyword>